<comment type="subunit">
    <text evidence="4">Tetramer of two light and two heavy chains.</text>
</comment>
<evidence type="ECO:0000313" key="17">
    <source>
        <dbReference type="EMBL" id="GEP03047.1"/>
    </source>
</evidence>
<keyword evidence="8 16" id="KW-0732">Signal</keyword>
<reference evidence="18" key="1">
    <citation type="journal article" date="2014" name="Int. J. Syst. Evol. Microbiol.">
        <title>Complete genome of a new Firmicutes species belonging to the dominant human colonic microbiota ('Ruminococcus bicirculans') reveals two chromosomes and a selective capacity to utilize plant glucans.</title>
        <authorList>
            <consortium name="NISC Comparative Sequencing Program"/>
            <person name="Wegmann U."/>
            <person name="Louis P."/>
            <person name="Goesmann A."/>
            <person name="Henrissat B."/>
            <person name="Duncan S.H."/>
            <person name="Flint H.J."/>
        </authorList>
    </citation>
    <scope>NUCLEOTIDE SEQUENCE</scope>
    <source>
        <strain evidence="18">NBRC 107715</strain>
    </source>
</reference>
<dbReference type="NCBIfam" id="TIGR02658">
    <property type="entry name" value="TTQ_MADH_Hv"/>
    <property type="match status" value="1"/>
</dbReference>
<dbReference type="EMBL" id="BJZU01000016">
    <property type="protein sequence ID" value="GEP03047.1"/>
    <property type="molecule type" value="Genomic_DNA"/>
</dbReference>
<keyword evidence="7" id="KW-0813">Transport</keyword>
<name>A0A512IZB2_9HYPH</name>
<evidence type="ECO:0000256" key="2">
    <source>
        <dbReference type="ARBA" id="ARBA00004418"/>
    </source>
</evidence>
<comment type="function">
    <text evidence="1">Methylamine dehydrogenase carries out the oxidation of methylamine. Electrons are passed from methylamine dehydrogenase to amicyanin.</text>
</comment>
<evidence type="ECO:0000256" key="10">
    <source>
        <dbReference type="ARBA" id="ARBA00022982"/>
    </source>
</evidence>
<reference evidence="20" key="2">
    <citation type="journal article" date="2019" name="Int. J. Syst. Evol. Microbiol.">
        <title>The Global Catalogue of Microorganisms (GCM) 10K type strain sequencing project: providing services to taxonomists for standard genome sequencing and annotation.</title>
        <authorList>
            <consortium name="The Broad Institute Genomics Platform"/>
            <consortium name="The Broad Institute Genome Sequencing Center for Infectious Disease"/>
            <person name="Wu L."/>
            <person name="Ma J."/>
        </authorList>
    </citation>
    <scope>NUCLEOTIDE SEQUENCE [LARGE SCALE GENOMIC DNA]</scope>
    <source>
        <strain evidence="20">NBRC 107715</strain>
    </source>
</reference>
<evidence type="ECO:0000256" key="7">
    <source>
        <dbReference type="ARBA" id="ARBA00022448"/>
    </source>
</evidence>
<evidence type="ECO:0000256" key="13">
    <source>
        <dbReference type="ARBA" id="ARBA00049536"/>
    </source>
</evidence>
<reference evidence="17 19" key="3">
    <citation type="submission" date="2019-07" db="EMBL/GenBank/DDBJ databases">
        <title>Whole genome shotgun sequence of Methylobacterium oxalidis NBRC 107715.</title>
        <authorList>
            <person name="Hosoyama A."/>
            <person name="Uohara A."/>
            <person name="Ohji S."/>
            <person name="Ichikawa N."/>
        </authorList>
    </citation>
    <scope>NUCLEOTIDE SEQUENCE [LARGE SCALE GENOMIC DNA]</scope>
    <source>
        <strain evidence="17 19">NBRC 107715</strain>
    </source>
</reference>
<evidence type="ECO:0000313" key="19">
    <source>
        <dbReference type="Proteomes" id="UP000321960"/>
    </source>
</evidence>
<dbReference type="RefSeq" id="WP_238179113.1">
    <property type="nucleotide sequence ID" value="NZ_BJZU01000016.1"/>
</dbReference>
<evidence type="ECO:0000256" key="3">
    <source>
        <dbReference type="ARBA" id="ARBA00010548"/>
    </source>
</evidence>
<protein>
    <recommendedName>
        <fullName evidence="6">Methylamine dehydrogenase heavy chain</fullName>
        <ecNumber evidence="5">1.4.9.1</ecNumber>
    </recommendedName>
    <alternativeName>
        <fullName evidence="12">Methylamine dehydrogenase (amicyanin)</fullName>
    </alternativeName>
</protein>
<evidence type="ECO:0000256" key="15">
    <source>
        <dbReference type="SAM" id="MobiDB-lite"/>
    </source>
</evidence>
<evidence type="ECO:0000256" key="16">
    <source>
        <dbReference type="SAM" id="SignalP"/>
    </source>
</evidence>
<feature type="region of interest" description="Disordered" evidence="15">
    <location>
        <begin position="38"/>
        <end position="58"/>
    </location>
</feature>
<feature type="chain" id="PRO_5021912647" description="Methylamine dehydrogenase heavy chain" evidence="16">
    <location>
        <begin position="36"/>
        <end position="411"/>
    </location>
</feature>
<dbReference type="Pfam" id="PF06433">
    <property type="entry name" value="Me-amine-dh_H"/>
    <property type="match status" value="1"/>
</dbReference>
<keyword evidence="11" id="KW-0560">Oxidoreductase</keyword>
<accession>A0A512IZB2</accession>
<evidence type="ECO:0000256" key="14">
    <source>
        <dbReference type="PIRSR" id="PIRSR609451-50"/>
    </source>
</evidence>
<evidence type="ECO:0000256" key="11">
    <source>
        <dbReference type="ARBA" id="ARBA00023002"/>
    </source>
</evidence>
<organism evidence="17 19">
    <name type="scientific">Methylobacterium oxalidis</name>
    <dbReference type="NCBI Taxonomy" id="944322"/>
    <lineage>
        <taxon>Bacteria</taxon>
        <taxon>Pseudomonadati</taxon>
        <taxon>Pseudomonadota</taxon>
        <taxon>Alphaproteobacteria</taxon>
        <taxon>Hyphomicrobiales</taxon>
        <taxon>Methylobacteriaceae</taxon>
        <taxon>Methylobacterium</taxon>
    </lineage>
</organism>
<comment type="catalytic activity">
    <reaction evidence="13">
        <text>2 oxidized [amicyanin] + methylamine + H2O = 2 reduced [amicyanin] + formaldehyde + NH4(+) + 2 H(+)</text>
        <dbReference type="Rhea" id="RHEA:30207"/>
        <dbReference type="Rhea" id="RHEA-COMP:11100"/>
        <dbReference type="Rhea" id="RHEA-COMP:11101"/>
        <dbReference type="ChEBI" id="CHEBI:15377"/>
        <dbReference type="ChEBI" id="CHEBI:15378"/>
        <dbReference type="ChEBI" id="CHEBI:16842"/>
        <dbReference type="ChEBI" id="CHEBI:28938"/>
        <dbReference type="ChEBI" id="CHEBI:29036"/>
        <dbReference type="ChEBI" id="CHEBI:49552"/>
        <dbReference type="ChEBI" id="CHEBI:59338"/>
        <dbReference type="EC" id="1.4.9.1"/>
    </reaction>
</comment>
<dbReference type="EC" id="1.4.9.1" evidence="5"/>
<comment type="similarity">
    <text evidence="3">Belongs to the aromatic amine dehydrogenase heavy chain family.</text>
</comment>
<keyword evidence="9" id="KW-0574">Periplasm</keyword>
<evidence type="ECO:0000256" key="1">
    <source>
        <dbReference type="ARBA" id="ARBA00002034"/>
    </source>
</evidence>
<comment type="subcellular location">
    <subcellularLocation>
        <location evidence="2">Periplasm</location>
    </subcellularLocation>
</comment>
<keyword evidence="20" id="KW-1185">Reference proteome</keyword>
<sequence length="411" mass="45023">MTHAHGRSTGLPISRATMAGAATALALLLSATALAQPAGGGRIGGQSQPPAGQELPVDDTSVEQAPAPNARRIYVSDPAHFAVLTQLFTIDGDKGKLLGMSDTGFVPNTVVASDGSFFGTASTVWSRLGHGKRTDYIEILDARTHNPIIDIELPKDPRFLVGTYPMMTTLTPDNKSLLFYQFSPSPAVGLVSLTDKKLVKMMDVPDCYHIFPSDNNNFFMHCRDGSMLKVTFKADGSAERKKTQVFHKEDEYLYNTPAYSAKAGRIVWPTYTGKTFQVDVTGNEAKFMPAFEAFSDEEKAQGWAPGGWQVVAYHRESDRVFLLADQRAKWTHKSPSRFVFVFEGKTGKRLNKIDLGHETDSIAVSQDKTPQLYALSSAQKTLFIHDAESGKEVSKVDRLGHSPLVINTSDM</sequence>
<evidence type="ECO:0000256" key="8">
    <source>
        <dbReference type="ARBA" id="ARBA00022729"/>
    </source>
</evidence>
<dbReference type="GO" id="GO:0030058">
    <property type="term" value="F:aliphatic amine dehydrogenase activity"/>
    <property type="evidence" value="ECO:0007669"/>
    <property type="project" value="InterPro"/>
</dbReference>
<comment type="caution">
    <text evidence="17">The sequence shown here is derived from an EMBL/GenBank/DDBJ whole genome shotgun (WGS) entry which is preliminary data.</text>
</comment>
<proteinExistence type="inferred from homology"/>
<feature type="disulfide bond" evidence="14">
    <location>
        <begin position="207"/>
        <end position="222"/>
    </location>
</feature>
<dbReference type="InterPro" id="IPR011044">
    <property type="entry name" value="Quino_amine_DH_bsu"/>
</dbReference>
<evidence type="ECO:0000256" key="4">
    <source>
        <dbReference type="ARBA" id="ARBA00011692"/>
    </source>
</evidence>
<evidence type="ECO:0000256" key="6">
    <source>
        <dbReference type="ARBA" id="ARBA00016893"/>
    </source>
</evidence>
<dbReference type="AlphaFoldDB" id="A0A512IZB2"/>
<evidence type="ECO:0000256" key="9">
    <source>
        <dbReference type="ARBA" id="ARBA00022764"/>
    </source>
</evidence>
<dbReference type="Proteomes" id="UP000321960">
    <property type="component" value="Unassembled WGS sequence"/>
</dbReference>
<feature type="signal peptide" evidence="16">
    <location>
        <begin position="1"/>
        <end position="35"/>
    </location>
</feature>
<evidence type="ECO:0000256" key="5">
    <source>
        <dbReference type="ARBA" id="ARBA00012548"/>
    </source>
</evidence>
<dbReference type="Gene3D" id="2.130.10.10">
    <property type="entry name" value="YVTN repeat-like/Quinoprotein amine dehydrogenase"/>
    <property type="match status" value="1"/>
</dbReference>
<dbReference type="GO" id="GO:0030416">
    <property type="term" value="P:methylamine metabolic process"/>
    <property type="evidence" value="ECO:0007669"/>
    <property type="project" value="InterPro"/>
</dbReference>
<keyword evidence="14" id="KW-1015">Disulfide bond</keyword>
<dbReference type="InterPro" id="IPR013476">
    <property type="entry name" value="MeN_DH_Hvc"/>
</dbReference>
<dbReference type="GO" id="GO:0052876">
    <property type="term" value="F:methylamine dehydrogenase (amicyanin) activity"/>
    <property type="evidence" value="ECO:0007669"/>
    <property type="project" value="UniProtKB-EC"/>
</dbReference>
<dbReference type="Proteomes" id="UP001156856">
    <property type="component" value="Unassembled WGS sequence"/>
</dbReference>
<gene>
    <name evidence="18" type="ORF">GCM10007888_43620</name>
    <name evidence="17" type="ORF">MOX02_10850</name>
</gene>
<dbReference type="InterPro" id="IPR015943">
    <property type="entry name" value="WD40/YVTN_repeat-like_dom_sf"/>
</dbReference>
<dbReference type="SUPFAM" id="SSF50969">
    <property type="entry name" value="YVTN repeat-like/Quinoprotein amine dehydrogenase"/>
    <property type="match status" value="1"/>
</dbReference>
<evidence type="ECO:0000313" key="20">
    <source>
        <dbReference type="Proteomes" id="UP001156856"/>
    </source>
</evidence>
<evidence type="ECO:0000256" key="12">
    <source>
        <dbReference type="ARBA" id="ARBA00031741"/>
    </source>
</evidence>
<dbReference type="GO" id="GO:0042597">
    <property type="term" value="C:periplasmic space"/>
    <property type="evidence" value="ECO:0007669"/>
    <property type="project" value="UniProtKB-SubCell"/>
</dbReference>
<reference evidence="18" key="4">
    <citation type="submission" date="2023-01" db="EMBL/GenBank/DDBJ databases">
        <title>Draft genome sequence of Methylobacterium oxalidis strain NBRC 107715.</title>
        <authorList>
            <person name="Sun Q."/>
            <person name="Mori K."/>
        </authorList>
    </citation>
    <scope>NUCLEOTIDE SEQUENCE</scope>
    <source>
        <strain evidence="18">NBRC 107715</strain>
    </source>
</reference>
<dbReference type="InterPro" id="IPR009451">
    <property type="entry name" value="Metamine_DH_Hvc"/>
</dbReference>
<dbReference type="EMBL" id="BSPK01000084">
    <property type="protein sequence ID" value="GLS65980.1"/>
    <property type="molecule type" value="Genomic_DNA"/>
</dbReference>
<keyword evidence="10" id="KW-0249">Electron transport</keyword>
<evidence type="ECO:0000313" key="18">
    <source>
        <dbReference type="EMBL" id="GLS65980.1"/>
    </source>
</evidence>